<evidence type="ECO:0000256" key="4">
    <source>
        <dbReference type="HAMAP-Rule" id="MF_01368"/>
    </source>
</evidence>
<comment type="similarity">
    <text evidence="1 4">Belongs to the bacterial ribosomal protein bL17 family.</text>
</comment>
<comment type="caution">
    <text evidence="6">The sequence shown here is derived from an EMBL/GenBank/DDBJ whole genome shotgun (WGS) entry which is preliminary data.</text>
</comment>
<dbReference type="PANTHER" id="PTHR14413">
    <property type="entry name" value="RIBOSOMAL PROTEIN L17"/>
    <property type="match status" value="1"/>
</dbReference>
<dbReference type="PATRIC" id="fig|1263870.3.peg.4109"/>
<comment type="subunit">
    <text evidence="4">Part of the 50S ribosomal subunit. Contacts protein L32.</text>
</comment>
<keyword evidence="3 4" id="KW-0687">Ribonucleoprotein</keyword>
<dbReference type="PANTHER" id="PTHR14413:SF16">
    <property type="entry name" value="LARGE RIBOSOMAL SUBUNIT PROTEIN BL17M"/>
    <property type="match status" value="1"/>
</dbReference>
<evidence type="ECO:0000313" key="6">
    <source>
        <dbReference type="EMBL" id="EMI54762.1"/>
    </source>
</evidence>
<protein>
    <recommendedName>
        <fullName evidence="4">Large ribosomal subunit protein bL17</fullName>
    </recommendedName>
</protein>
<dbReference type="Pfam" id="PF01196">
    <property type="entry name" value="Ribosomal_L17"/>
    <property type="match status" value="1"/>
</dbReference>
<evidence type="ECO:0000256" key="2">
    <source>
        <dbReference type="ARBA" id="ARBA00022980"/>
    </source>
</evidence>
<reference evidence="6 7" key="1">
    <citation type="journal article" date="2013" name="Mar. Genomics">
        <title>Expression of sulfatases in Rhodopirellula baltica and the diversity of sulfatases in the genus Rhodopirellula.</title>
        <authorList>
            <person name="Wegner C.E."/>
            <person name="Richter-Heitmann T."/>
            <person name="Klindworth A."/>
            <person name="Klockow C."/>
            <person name="Richter M."/>
            <person name="Achstetter T."/>
            <person name="Glockner F.O."/>
            <person name="Harder J."/>
        </authorList>
    </citation>
    <scope>NUCLEOTIDE SEQUENCE [LARGE SCALE GENOMIC DNA]</scope>
    <source>
        <strain evidence="6 7">SM41</strain>
    </source>
</reference>
<organism evidence="6 7">
    <name type="scientific">Rhodopirellula sallentina SM41</name>
    <dbReference type="NCBI Taxonomy" id="1263870"/>
    <lineage>
        <taxon>Bacteria</taxon>
        <taxon>Pseudomonadati</taxon>
        <taxon>Planctomycetota</taxon>
        <taxon>Planctomycetia</taxon>
        <taxon>Pirellulales</taxon>
        <taxon>Pirellulaceae</taxon>
        <taxon>Rhodopirellula</taxon>
    </lineage>
</organism>
<dbReference type="EMBL" id="ANOH01000263">
    <property type="protein sequence ID" value="EMI54762.1"/>
    <property type="molecule type" value="Genomic_DNA"/>
</dbReference>
<dbReference type="InterPro" id="IPR000456">
    <property type="entry name" value="Ribosomal_bL17"/>
</dbReference>
<dbReference type="RefSeq" id="WP_008681682.1">
    <property type="nucleotide sequence ID" value="NZ_ANOH01000263.1"/>
</dbReference>
<name>M5TZX6_9BACT</name>
<keyword evidence="7" id="KW-1185">Reference proteome</keyword>
<proteinExistence type="inferred from homology"/>
<keyword evidence="2 4" id="KW-0689">Ribosomal protein</keyword>
<sequence>MRHRRKGRVLGRSPAHRKAMLKNLSAALFLTERDASLDDNAPKVPGRIITTLQKAKEVRPLVEKCITLAKKANLAREESQQYATDAERGTDAYKQWRKSDQWQKWANARAPFVNAQRRAVQLIGDREAVAILFDTVAPRFADRPGGYTRIMRLATPRLGDGGTRAVLEFVGNENDKVKRTSSKPAFESTPEDSESNEAAPEQKEETATT</sequence>
<dbReference type="GO" id="GO:0003735">
    <property type="term" value="F:structural constituent of ribosome"/>
    <property type="evidence" value="ECO:0007669"/>
    <property type="project" value="InterPro"/>
</dbReference>
<evidence type="ECO:0000256" key="3">
    <source>
        <dbReference type="ARBA" id="ARBA00023274"/>
    </source>
</evidence>
<dbReference type="AlphaFoldDB" id="M5TZX6"/>
<dbReference type="HAMAP" id="MF_01368">
    <property type="entry name" value="Ribosomal_bL17"/>
    <property type="match status" value="1"/>
</dbReference>
<dbReference type="OrthoDB" id="9809073at2"/>
<gene>
    <name evidence="4" type="primary">rplQ</name>
    <name evidence="6" type="ORF">RSSM_03878</name>
</gene>
<evidence type="ECO:0000313" key="7">
    <source>
        <dbReference type="Proteomes" id="UP000011885"/>
    </source>
</evidence>
<dbReference type="InterPro" id="IPR036373">
    <property type="entry name" value="Ribosomal_bL17_sf"/>
</dbReference>
<dbReference type="GO" id="GO:0006412">
    <property type="term" value="P:translation"/>
    <property type="evidence" value="ECO:0007669"/>
    <property type="project" value="UniProtKB-UniRule"/>
</dbReference>
<dbReference type="Gene3D" id="3.90.1030.10">
    <property type="entry name" value="Ribosomal protein L17"/>
    <property type="match status" value="1"/>
</dbReference>
<dbReference type="Proteomes" id="UP000011885">
    <property type="component" value="Unassembled WGS sequence"/>
</dbReference>
<feature type="compositionally biased region" description="Basic and acidic residues" evidence="5">
    <location>
        <begin position="200"/>
        <end position="209"/>
    </location>
</feature>
<evidence type="ECO:0000256" key="5">
    <source>
        <dbReference type="SAM" id="MobiDB-lite"/>
    </source>
</evidence>
<evidence type="ECO:0000256" key="1">
    <source>
        <dbReference type="ARBA" id="ARBA00008777"/>
    </source>
</evidence>
<dbReference type="GO" id="GO:0022625">
    <property type="term" value="C:cytosolic large ribosomal subunit"/>
    <property type="evidence" value="ECO:0007669"/>
    <property type="project" value="TreeGrafter"/>
</dbReference>
<dbReference type="SUPFAM" id="SSF64263">
    <property type="entry name" value="Prokaryotic ribosomal protein L17"/>
    <property type="match status" value="1"/>
</dbReference>
<feature type="region of interest" description="Disordered" evidence="5">
    <location>
        <begin position="171"/>
        <end position="209"/>
    </location>
</feature>
<accession>M5TZX6</accession>